<gene>
    <name evidence="11" type="ORF">Ga0123461_1951</name>
</gene>
<keyword evidence="8" id="KW-0129">CBS domain</keyword>
<dbReference type="RefSeq" id="WP_100278135.1">
    <property type="nucleotide sequence ID" value="NZ_CP018799.1"/>
</dbReference>
<evidence type="ECO:0000256" key="6">
    <source>
        <dbReference type="ARBA" id="ARBA00022989"/>
    </source>
</evidence>
<reference evidence="11 12" key="1">
    <citation type="submission" date="2016-12" db="EMBL/GenBank/DDBJ databases">
        <title>Isolation and genomic insights into novel planktonic Zetaproteobacteria from stratified waters of the Chesapeake Bay.</title>
        <authorList>
            <person name="McAllister S.M."/>
            <person name="Kato S."/>
            <person name="Chan C.S."/>
            <person name="Chiu B.K."/>
            <person name="Field E.K."/>
        </authorList>
    </citation>
    <scope>NUCLEOTIDE SEQUENCE [LARGE SCALE GENOMIC DNA]</scope>
    <source>
        <strain evidence="11 12">CP-5</strain>
    </source>
</reference>
<comment type="function">
    <text evidence="9">Acts as a magnesium transporter.</text>
</comment>
<proteinExistence type="inferred from homology"/>
<dbReference type="InterPro" id="IPR046342">
    <property type="entry name" value="CBS_dom_sf"/>
</dbReference>
<evidence type="ECO:0000256" key="2">
    <source>
        <dbReference type="ARBA" id="ARBA00009749"/>
    </source>
</evidence>
<comment type="subcellular location">
    <subcellularLocation>
        <location evidence="9">Cell membrane</location>
        <topology evidence="9">Multi-pass membrane protein</topology>
    </subcellularLocation>
    <subcellularLocation>
        <location evidence="1">Membrane</location>
        <topology evidence="1">Multi-pass membrane protein</topology>
    </subcellularLocation>
</comment>
<evidence type="ECO:0000256" key="1">
    <source>
        <dbReference type="ARBA" id="ARBA00004141"/>
    </source>
</evidence>
<keyword evidence="5 9" id="KW-0460">Magnesium</keyword>
<organism evidence="11 12">
    <name type="scientific">Mariprofundus aestuarium</name>
    <dbReference type="NCBI Taxonomy" id="1921086"/>
    <lineage>
        <taxon>Bacteria</taxon>
        <taxon>Pseudomonadati</taxon>
        <taxon>Pseudomonadota</taxon>
        <taxon>Candidatius Mariprofundia</taxon>
        <taxon>Mariprofundales</taxon>
        <taxon>Mariprofundaceae</taxon>
        <taxon>Mariprofundus</taxon>
    </lineage>
</organism>
<evidence type="ECO:0000256" key="9">
    <source>
        <dbReference type="RuleBase" id="RU362011"/>
    </source>
</evidence>
<dbReference type="SUPFAM" id="SSF54631">
    <property type="entry name" value="CBS-domain pair"/>
    <property type="match status" value="1"/>
</dbReference>
<comment type="similarity">
    <text evidence="2 9">Belongs to the SLC41A transporter family.</text>
</comment>
<keyword evidence="3 9" id="KW-0813">Transport</keyword>
<feature type="transmembrane region" description="Helical" evidence="9">
    <location>
        <begin position="314"/>
        <end position="341"/>
    </location>
</feature>
<dbReference type="SMART" id="SM00116">
    <property type="entry name" value="CBS"/>
    <property type="match status" value="2"/>
</dbReference>
<dbReference type="InterPro" id="IPR006667">
    <property type="entry name" value="SLC41_membr_dom"/>
</dbReference>
<dbReference type="KEGG" id="maes:Ga0123461_1951"/>
<dbReference type="NCBIfam" id="TIGR00400">
    <property type="entry name" value="mgtE"/>
    <property type="match status" value="1"/>
</dbReference>
<evidence type="ECO:0000259" key="10">
    <source>
        <dbReference type="PROSITE" id="PS51371"/>
    </source>
</evidence>
<feature type="transmembrane region" description="Helical" evidence="9">
    <location>
        <begin position="362"/>
        <end position="385"/>
    </location>
</feature>
<protein>
    <recommendedName>
        <fullName evidence="9">Magnesium transporter MgtE</fullName>
    </recommendedName>
</protein>
<evidence type="ECO:0000256" key="4">
    <source>
        <dbReference type="ARBA" id="ARBA00022692"/>
    </source>
</evidence>
<dbReference type="Pfam" id="PF00571">
    <property type="entry name" value="CBS"/>
    <property type="match status" value="2"/>
</dbReference>
<keyword evidence="4 9" id="KW-0812">Transmembrane</keyword>
<dbReference type="AlphaFoldDB" id="A0A2K8KZE5"/>
<feature type="transmembrane region" description="Helical" evidence="9">
    <location>
        <begin position="391"/>
        <end position="413"/>
    </location>
</feature>
<dbReference type="OrthoDB" id="9790355at2"/>
<dbReference type="GO" id="GO:0015095">
    <property type="term" value="F:magnesium ion transmembrane transporter activity"/>
    <property type="evidence" value="ECO:0007669"/>
    <property type="project" value="UniProtKB-UniRule"/>
</dbReference>
<sequence length="453" mass="49348">MHNHDDSQALLSSKEALHLAKWDEARLEELLSEMHGSELGELLLSCRKDSERQTLIEYIPDELLGDALLELPEGMQEDMLADFNSSEVEDVVEHLDSDDAADILQAVDKGVADEVIERLEPAERREIESLLYHDEESAGGMMQAELFKVRQDWSVEKVLQVLRRFGKEIENLNYVYVVDSDDLLVGVISLHALLFSEADVVVSQLAKADFPRALAGQDQEDVAHIFEKYDVLALPVVDEQGVLIGRITADDVIDVIQEEATEDMYRLAALSDDDDLAEPVGVTARRRGVWLAVNLLTAIAASVVIAQFEATIAQVVALAVLMPIVASMGGIAGTQTLTVIVRGIALGRVTFDNARRTLIKEVSVGLVSGVSFAVVIGTIASFWFPELGIRLGWIIAAAMLLNLFAAALAGAMIPLTLKRLNIDPALASGTILTTVTDVVGFFSFLGLATLFLI</sequence>
<feature type="transmembrane region" description="Helical" evidence="9">
    <location>
        <begin position="425"/>
        <end position="452"/>
    </location>
</feature>
<comment type="subunit">
    <text evidence="9">Homodimer.</text>
</comment>
<keyword evidence="9" id="KW-1003">Cell membrane</keyword>
<dbReference type="InterPro" id="IPR006669">
    <property type="entry name" value="MgtE_transporter"/>
</dbReference>
<dbReference type="InterPro" id="IPR036739">
    <property type="entry name" value="SLC41_membr_dom_sf"/>
</dbReference>
<dbReference type="Gene3D" id="1.10.357.20">
    <property type="entry name" value="SLC41 divalent cation transporters, integral membrane domain"/>
    <property type="match status" value="1"/>
</dbReference>
<dbReference type="InterPro" id="IPR038076">
    <property type="entry name" value="MgtE_N_sf"/>
</dbReference>
<dbReference type="GO" id="GO:0005886">
    <property type="term" value="C:plasma membrane"/>
    <property type="evidence" value="ECO:0007669"/>
    <property type="project" value="UniProtKB-SubCell"/>
</dbReference>
<name>A0A2K8KZE5_MARES</name>
<dbReference type="InterPro" id="IPR006668">
    <property type="entry name" value="Mg_transptr_MgtE_intracell_dom"/>
</dbReference>
<dbReference type="Gene3D" id="3.10.580.10">
    <property type="entry name" value="CBS-domain"/>
    <property type="match status" value="1"/>
</dbReference>
<dbReference type="Pfam" id="PF01769">
    <property type="entry name" value="MgtE"/>
    <property type="match status" value="1"/>
</dbReference>
<evidence type="ECO:0000256" key="3">
    <source>
        <dbReference type="ARBA" id="ARBA00022448"/>
    </source>
</evidence>
<dbReference type="PANTHER" id="PTHR43773:SF1">
    <property type="entry name" value="MAGNESIUM TRANSPORTER MGTE"/>
    <property type="match status" value="1"/>
</dbReference>
<dbReference type="SUPFAM" id="SSF161093">
    <property type="entry name" value="MgtE membrane domain-like"/>
    <property type="match status" value="1"/>
</dbReference>
<dbReference type="PANTHER" id="PTHR43773">
    <property type="entry name" value="MAGNESIUM TRANSPORTER MGTE"/>
    <property type="match status" value="1"/>
</dbReference>
<keyword evidence="12" id="KW-1185">Reference proteome</keyword>
<dbReference type="Gene3D" id="1.25.60.10">
    <property type="entry name" value="MgtE N-terminal domain-like"/>
    <property type="match status" value="1"/>
</dbReference>
<keyword evidence="7 9" id="KW-0472">Membrane</keyword>
<accession>A0A2K8KZE5</accession>
<dbReference type="GO" id="GO:0046872">
    <property type="term" value="F:metal ion binding"/>
    <property type="evidence" value="ECO:0007669"/>
    <property type="project" value="UniProtKB-KW"/>
</dbReference>
<evidence type="ECO:0000256" key="7">
    <source>
        <dbReference type="ARBA" id="ARBA00023136"/>
    </source>
</evidence>
<evidence type="ECO:0000313" key="11">
    <source>
        <dbReference type="EMBL" id="ATX80357.1"/>
    </source>
</evidence>
<feature type="domain" description="CBS" evidence="10">
    <location>
        <begin position="205"/>
        <end position="262"/>
    </location>
</feature>
<dbReference type="Pfam" id="PF03448">
    <property type="entry name" value="MgtE_N"/>
    <property type="match status" value="1"/>
</dbReference>
<dbReference type="CDD" id="cd04606">
    <property type="entry name" value="CBS_pair_Mg_transporter"/>
    <property type="match status" value="1"/>
</dbReference>
<dbReference type="PROSITE" id="PS51371">
    <property type="entry name" value="CBS"/>
    <property type="match status" value="2"/>
</dbReference>
<dbReference type="SUPFAM" id="SSF158791">
    <property type="entry name" value="MgtE N-terminal domain-like"/>
    <property type="match status" value="1"/>
</dbReference>
<dbReference type="EMBL" id="CP018799">
    <property type="protein sequence ID" value="ATX80357.1"/>
    <property type="molecule type" value="Genomic_DNA"/>
</dbReference>
<feature type="domain" description="CBS" evidence="10">
    <location>
        <begin position="141"/>
        <end position="203"/>
    </location>
</feature>
<evidence type="ECO:0000313" key="12">
    <source>
        <dbReference type="Proteomes" id="UP000231701"/>
    </source>
</evidence>
<dbReference type="SMART" id="SM00924">
    <property type="entry name" value="MgtE_N"/>
    <property type="match status" value="1"/>
</dbReference>
<dbReference type="Proteomes" id="UP000231701">
    <property type="component" value="Chromosome"/>
</dbReference>
<evidence type="ECO:0000256" key="5">
    <source>
        <dbReference type="ARBA" id="ARBA00022842"/>
    </source>
</evidence>
<evidence type="ECO:0000256" key="8">
    <source>
        <dbReference type="PROSITE-ProRule" id="PRU00703"/>
    </source>
</evidence>
<keyword evidence="6 9" id="KW-1133">Transmembrane helix</keyword>
<keyword evidence="9" id="KW-0479">Metal-binding</keyword>
<feature type="transmembrane region" description="Helical" evidence="9">
    <location>
        <begin position="289"/>
        <end position="308"/>
    </location>
</feature>
<dbReference type="InterPro" id="IPR000644">
    <property type="entry name" value="CBS_dom"/>
</dbReference>